<reference evidence="2" key="1">
    <citation type="submission" date="2020-11" db="EMBL/GenBank/DDBJ databases">
        <authorList>
            <consortium name="DOE Joint Genome Institute"/>
            <person name="Ahrendt S."/>
            <person name="Riley R."/>
            <person name="Andreopoulos W."/>
            <person name="Labutti K."/>
            <person name="Pangilinan J."/>
            <person name="Ruiz-Duenas F.J."/>
            <person name="Barrasa J.M."/>
            <person name="Sanchez-Garcia M."/>
            <person name="Camarero S."/>
            <person name="Miyauchi S."/>
            <person name="Serrano A."/>
            <person name="Linde D."/>
            <person name="Babiker R."/>
            <person name="Drula E."/>
            <person name="Ayuso-Fernandez I."/>
            <person name="Pacheco R."/>
            <person name="Padilla G."/>
            <person name="Ferreira P."/>
            <person name="Barriuso J."/>
            <person name="Kellner H."/>
            <person name="Castanera R."/>
            <person name="Alfaro M."/>
            <person name="Ramirez L."/>
            <person name="Pisabarro A.G."/>
            <person name="Kuo A."/>
            <person name="Tritt A."/>
            <person name="Lipzen A."/>
            <person name="He G."/>
            <person name="Yan M."/>
            <person name="Ng V."/>
            <person name="Cullen D."/>
            <person name="Martin F."/>
            <person name="Rosso M.-N."/>
            <person name="Henrissat B."/>
            <person name="Hibbett D."/>
            <person name="Martinez A.T."/>
            <person name="Grigoriev I.V."/>
        </authorList>
    </citation>
    <scope>NUCLEOTIDE SEQUENCE</scope>
    <source>
        <strain evidence="2">CBS 247.69</strain>
    </source>
</reference>
<keyword evidence="1" id="KW-1133">Transmembrane helix</keyword>
<comment type="caution">
    <text evidence="2">The sequence shown here is derived from an EMBL/GenBank/DDBJ whole genome shotgun (WGS) entry which is preliminary data.</text>
</comment>
<keyword evidence="3" id="KW-1185">Reference proteome</keyword>
<organism evidence="2 3">
    <name type="scientific">Collybia nuda</name>
    <dbReference type="NCBI Taxonomy" id="64659"/>
    <lineage>
        <taxon>Eukaryota</taxon>
        <taxon>Fungi</taxon>
        <taxon>Dikarya</taxon>
        <taxon>Basidiomycota</taxon>
        <taxon>Agaricomycotina</taxon>
        <taxon>Agaricomycetes</taxon>
        <taxon>Agaricomycetidae</taxon>
        <taxon>Agaricales</taxon>
        <taxon>Tricholomatineae</taxon>
        <taxon>Clitocybaceae</taxon>
        <taxon>Collybia</taxon>
    </lineage>
</organism>
<evidence type="ECO:0000256" key="1">
    <source>
        <dbReference type="SAM" id="Phobius"/>
    </source>
</evidence>
<gene>
    <name evidence="2" type="ORF">BDZ94DRAFT_1312716</name>
</gene>
<evidence type="ECO:0000313" key="2">
    <source>
        <dbReference type="EMBL" id="KAF9459079.1"/>
    </source>
</evidence>
<dbReference type="EMBL" id="MU150324">
    <property type="protein sequence ID" value="KAF9459079.1"/>
    <property type="molecule type" value="Genomic_DNA"/>
</dbReference>
<protein>
    <submittedName>
        <fullName evidence="2">Uncharacterized protein</fullName>
    </submittedName>
</protein>
<name>A0A9P5XXX7_9AGAR</name>
<feature type="transmembrane region" description="Helical" evidence="1">
    <location>
        <begin position="99"/>
        <end position="119"/>
    </location>
</feature>
<keyword evidence="1" id="KW-0812">Transmembrane</keyword>
<proteinExistence type="predicted"/>
<evidence type="ECO:0000313" key="3">
    <source>
        <dbReference type="Proteomes" id="UP000807353"/>
    </source>
</evidence>
<dbReference type="AlphaFoldDB" id="A0A9P5XXX7"/>
<sequence length="136" mass="15449">MPPSHPATPNICFVGEKSLHSHLLDSVSYKIYLNSEKYVEPPFPTSNGCFNIGSNKIFLGIVLLVLYETVIFTLTIWVGVERYRHTFTPLFVILYRDGICFFALIFIVSCTSIFVLTLAPEEYLETTLMCDFHLSA</sequence>
<feature type="transmembrane region" description="Helical" evidence="1">
    <location>
        <begin position="57"/>
        <end position="78"/>
    </location>
</feature>
<dbReference type="OrthoDB" id="3350812at2759"/>
<keyword evidence="1" id="KW-0472">Membrane</keyword>
<accession>A0A9P5XXX7</accession>
<dbReference type="Proteomes" id="UP000807353">
    <property type="component" value="Unassembled WGS sequence"/>
</dbReference>